<dbReference type="AlphaFoldDB" id="A0A397ESF6"/>
<organism evidence="2 3">
    <name type="scientific">Aphanomyces astaci</name>
    <name type="common">Crayfish plague agent</name>
    <dbReference type="NCBI Taxonomy" id="112090"/>
    <lineage>
        <taxon>Eukaryota</taxon>
        <taxon>Sar</taxon>
        <taxon>Stramenopiles</taxon>
        <taxon>Oomycota</taxon>
        <taxon>Saprolegniomycetes</taxon>
        <taxon>Saprolegniales</taxon>
        <taxon>Verrucalvaceae</taxon>
        <taxon>Aphanomyces</taxon>
    </lineage>
</organism>
<comment type="caution">
    <text evidence="2">The sequence shown here is derived from an EMBL/GenBank/DDBJ whole genome shotgun (WGS) entry which is preliminary data.</text>
</comment>
<dbReference type="VEuPathDB" id="FungiDB:H257_09870"/>
<reference evidence="2 3" key="1">
    <citation type="submission" date="2018-08" db="EMBL/GenBank/DDBJ databases">
        <title>Aphanomyces genome sequencing and annotation.</title>
        <authorList>
            <person name="Minardi D."/>
            <person name="Oidtmann B."/>
            <person name="Van Der Giezen M."/>
            <person name="Studholme D.J."/>
        </authorList>
    </citation>
    <scope>NUCLEOTIDE SEQUENCE [LARGE SCALE GENOMIC DNA]</scope>
    <source>
        <strain evidence="2 3">197901</strain>
    </source>
</reference>
<proteinExistence type="predicted"/>
<gene>
    <name evidence="2" type="ORF">DYB31_012979</name>
</gene>
<name>A0A397ESF6_APHAT</name>
<evidence type="ECO:0000313" key="2">
    <source>
        <dbReference type="EMBL" id="RHZ04418.1"/>
    </source>
</evidence>
<protein>
    <submittedName>
        <fullName evidence="2">Uncharacterized protein</fullName>
    </submittedName>
</protein>
<feature type="compositionally biased region" description="Polar residues" evidence="1">
    <location>
        <begin position="129"/>
        <end position="139"/>
    </location>
</feature>
<evidence type="ECO:0000313" key="3">
    <source>
        <dbReference type="Proteomes" id="UP000266196"/>
    </source>
</evidence>
<accession>A0A397ESF6</accession>
<dbReference type="EMBL" id="QUTE01013481">
    <property type="protein sequence ID" value="RHZ04418.1"/>
    <property type="molecule type" value="Genomic_DNA"/>
</dbReference>
<feature type="compositionally biased region" description="Basic and acidic residues" evidence="1">
    <location>
        <begin position="54"/>
        <end position="71"/>
    </location>
</feature>
<evidence type="ECO:0000256" key="1">
    <source>
        <dbReference type="SAM" id="MobiDB-lite"/>
    </source>
</evidence>
<dbReference type="Proteomes" id="UP000266196">
    <property type="component" value="Unassembled WGS sequence"/>
</dbReference>
<feature type="compositionally biased region" description="Basic and acidic residues" evidence="1">
    <location>
        <begin position="102"/>
        <end position="128"/>
    </location>
</feature>
<feature type="compositionally biased region" description="Polar residues" evidence="1">
    <location>
        <begin position="23"/>
        <end position="34"/>
    </location>
</feature>
<feature type="region of interest" description="Disordered" evidence="1">
    <location>
        <begin position="1"/>
        <end position="190"/>
    </location>
</feature>
<feature type="compositionally biased region" description="Polar residues" evidence="1">
    <location>
        <begin position="1"/>
        <end position="16"/>
    </location>
</feature>
<sequence>MTSLTTSNNDQFSSIQDVVAMISTDNPAGNNSVQPRIGMDPDDETKSGPSAGYDSRRQTDVSEDKEVKRIYTEPCNEAKSIKTIGETSGSTDVYTGPSAGDNSRRQTDGSEDKEEKGMYAEPSKEESSCRQTEPNTRDASASPDGDSLEPRDAASVLSRILPRVQGPLTTFPEETSDAEEPRAPSRDSTNPVLVQTQLWRVRGGGTMSAVTVGSTRTEYWKQKDPRLECIVHIDLLNLGPFSLCRAEYSDIPRPAVVFWLPALSALGSLLNLFTYC</sequence>